<evidence type="ECO:0000313" key="4">
    <source>
        <dbReference type="EMBL" id="SBW28410.1"/>
    </source>
</evidence>
<name>A0A1C3PF45_9ACTN</name>
<feature type="region of interest" description="Disordered" evidence="1">
    <location>
        <begin position="157"/>
        <end position="184"/>
    </location>
</feature>
<organism evidence="4 5">
    <name type="scientific">Candidatus Protofrankia californiensis</name>
    <dbReference type="NCBI Taxonomy" id="1839754"/>
    <lineage>
        <taxon>Bacteria</taxon>
        <taxon>Bacillati</taxon>
        <taxon>Actinomycetota</taxon>
        <taxon>Actinomycetes</taxon>
        <taxon>Frankiales</taxon>
        <taxon>Frankiaceae</taxon>
        <taxon>Protofrankia</taxon>
    </lineage>
</organism>
<dbReference type="EMBL" id="FLUV01002355">
    <property type="protein sequence ID" value="SBW28410.1"/>
    <property type="molecule type" value="Genomic_DNA"/>
</dbReference>
<evidence type="ECO:0000313" key="5">
    <source>
        <dbReference type="Proteomes" id="UP000199013"/>
    </source>
</evidence>
<dbReference type="InterPro" id="IPR014044">
    <property type="entry name" value="CAP_dom"/>
</dbReference>
<dbReference type="CDD" id="cd05379">
    <property type="entry name" value="CAP_bacterial"/>
    <property type="match status" value="1"/>
</dbReference>
<dbReference type="SUPFAM" id="SSF55797">
    <property type="entry name" value="PR-1-like"/>
    <property type="match status" value="1"/>
</dbReference>
<dbReference type="Gene3D" id="3.40.33.10">
    <property type="entry name" value="CAP"/>
    <property type="match status" value="1"/>
</dbReference>
<feature type="domain" description="TerD" evidence="3">
    <location>
        <begin position="25"/>
        <end position="153"/>
    </location>
</feature>
<dbReference type="InterPro" id="IPR035940">
    <property type="entry name" value="CAP_sf"/>
</dbReference>
<evidence type="ECO:0000259" key="3">
    <source>
        <dbReference type="Pfam" id="PF02342"/>
    </source>
</evidence>
<dbReference type="Pfam" id="PF00188">
    <property type="entry name" value="CAP"/>
    <property type="match status" value="1"/>
</dbReference>
<proteinExistence type="predicted"/>
<dbReference type="PANTHER" id="PTHR31157:SF1">
    <property type="entry name" value="SCP DOMAIN-CONTAINING PROTEIN"/>
    <property type="match status" value="1"/>
</dbReference>
<reference evidence="5" key="1">
    <citation type="submission" date="2016-02" db="EMBL/GenBank/DDBJ databases">
        <authorList>
            <person name="Wibberg D."/>
        </authorList>
    </citation>
    <scope>NUCLEOTIDE SEQUENCE [LARGE SCALE GENOMIC DNA]</scope>
</reference>
<dbReference type="Proteomes" id="UP000199013">
    <property type="component" value="Unassembled WGS sequence"/>
</dbReference>
<dbReference type="InterPro" id="IPR003325">
    <property type="entry name" value="TerD"/>
</dbReference>
<feature type="domain" description="SCP" evidence="2">
    <location>
        <begin position="196"/>
        <end position="310"/>
    </location>
</feature>
<dbReference type="Pfam" id="PF02342">
    <property type="entry name" value="TerD"/>
    <property type="match status" value="1"/>
</dbReference>
<sequence length="314" mass="32761">MLELVAGANRSLPDGALSVRVAGPFDLSLLVTSENGKVAADEDFVFYNQPSAPGARLTGDGASVDPGRLRPAATRVVVVVSPADAALVLGRLPSPVLDIHGQDGSLIVRFTPPQPHHETVLLLAEIYQRGGGWKVRALGQGYADGLAGLARDFGVQVDDDGATPASPSATLPPRPGQPSAPSAAAGRDVVLQVVALANAERARVGERPLTVDACLVLAAQRHSEDMAANSYMDHVSLDGRTMSDRATAAGYRYRVLGENVAAGQRSPAEVVAGWMNSPGHRRNMLNGEFTQIGVGYACGGSYGTYWTQVFGTPA</sequence>
<keyword evidence="5" id="KW-1185">Reference proteome</keyword>
<gene>
    <name evidence="4" type="ORF">FDG2_5684</name>
</gene>
<accession>A0A1C3PF45</accession>
<dbReference type="PANTHER" id="PTHR31157">
    <property type="entry name" value="SCP DOMAIN-CONTAINING PROTEIN"/>
    <property type="match status" value="1"/>
</dbReference>
<evidence type="ECO:0008006" key="6">
    <source>
        <dbReference type="Google" id="ProtNLM"/>
    </source>
</evidence>
<dbReference type="AlphaFoldDB" id="A0A1C3PF45"/>
<dbReference type="CDD" id="cd06974">
    <property type="entry name" value="TerD_like"/>
    <property type="match status" value="1"/>
</dbReference>
<evidence type="ECO:0000259" key="2">
    <source>
        <dbReference type="Pfam" id="PF00188"/>
    </source>
</evidence>
<evidence type="ECO:0000256" key="1">
    <source>
        <dbReference type="SAM" id="MobiDB-lite"/>
    </source>
</evidence>
<dbReference type="Gene3D" id="2.60.60.30">
    <property type="entry name" value="sav2460 like domains"/>
    <property type="match status" value="1"/>
</dbReference>
<protein>
    <recommendedName>
        <fullName evidence="6">Stress protein</fullName>
    </recommendedName>
</protein>